<evidence type="ECO:0000256" key="1">
    <source>
        <dbReference type="SAM" id="MobiDB-lite"/>
    </source>
</evidence>
<reference evidence="2 3" key="1">
    <citation type="journal article" date="2006" name="Proc. Natl. Acad. Sci. U.S.A.">
        <title>Evolution of sensory complexity recorded in a myxobacterial genome.</title>
        <authorList>
            <person name="Goldman B.S."/>
            <person name="Nierman W.C."/>
            <person name="Kaiser D."/>
            <person name="Slater S.C."/>
            <person name="Durkin A.S."/>
            <person name="Eisen J.A."/>
            <person name="Ronning C.M."/>
            <person name="Barbazuk W.B."/>
            <person name="Blanchard M."/>
            <person name="Field C."/>
            <person name="Halling C."/>
            <person name="Hinkle G."/>
            <person name="Iartchuk O."/>
            <person name="Kim H.S."/>
            <person name="Mackenzie C."/>
            <person name="Madupu R."/>
            <person name="Miller N."/>
            <person name="Shvartsbeyn A."/>
            <person name="Sullivan S.A."/>
            <person name="Vaudin M."/>
            <person name="Wiegand R."/>
            <person name="Kaplan H.B."/>
        </authorList>
    </citation>
    <scope>NUCLEOTIDE SEQUENCE [LARGE SCALE GENOMIC DNA]</scope>
    <source>
        <strain evidence="3">DK1622</strain>
    </source>
</reference>
<dbReference type="Proteomes" id="UP000002402">
    <property type="component" value="Chromosome"/>
</dbReference>
<dbReference type="HOGENOM" id="CLU_949376_0_0_7"/>
<feature type="compositionally biased region" description="Basic and acidic residues" evidence="1">
    <location>
        <begin position="188"/>
        <end position="197"/>
    </location>
</feature>
<proteinExistence type="predicted"/>
<organism evidence="2 3">
    <name type="scientific">Myxococcus xanthus (strain DK1622)</name>
    <dbReference type="NCBI Taxonomy" id="246197"/>
    <lineage>
        <taxon>Bacteria</taxon>
        <taxon>Pseudomonadati</taxon>
        <taxon>Myxococcota</taxon>
        <taxon>Myxococcia</taxon>
        <taxon>Myxococcales</taxon>
        <taxon>Cystobacterineae</taxon>
        <taxon>Myxococcaceae</taxon>
        <taxon>Myxococcus</taxon>
    </lineage>
</organism>
<protein>
    <submittedName>
        <fullName evidence="2">Uncharacterized protein</fullName>
    </submittedName>
</protein>
<feature type="compositionally biased region" description="Polar residues" evidence="1">
    <location>
        <begin position="282"/>
        <end position="293"/>
    </location>
</feature>
<dbReference type="AlphaFoldDB" id="Q1CY21"/>
<feature type="compositionally biased region" description="Polar residues" evidence="1">
    <location>
        <begin position="245"/>
        <end position="263"/>
    </location>
</feature>
<sequence>MDACNMDTRLRRRQFLEPRDVRFTVESHRVGCPPTPATRRLRSVRRPRVLASHARAGIRLDLRAIRKRQLQVILTEEQGLVVIGGEGARPTVRDTHPRDGVLHGAASAPGEQCQDEQVPERPVRRVRCKVSAVHRAATFHGKTIIATLSRGRTAQPSWSGSNPCALWKPMRGRPKTMSIASEPSTAKYFEKRQRREVSGPVRSAGTKRGPAVSSPPTRAKAVRPKRRKPAPAPTLQRHAPERSMGVSSQKPKTYCSSFTSVRVSTMLDGRPARNWKRKRSRGNSQPAPSSHPW</sequence>
<evidence type="ECO:0000313" key="3">
    <source>
        <dbReference type="Proteomes" id="UP000002402"/>
    </source>
</evidence>
<feature type="compositionally biased region" description="Basic residues" evidence="1">
    <location>
        <begin position="220"/>
        <end position="229"/>
    </location>
</feature>
<keyword evidence="3" id="KW-1185">Reference proteome</keyword>
<dbReference type="KEGG" id="mxa:MXAN_6582"/>
<accession>Q1CY21</accession>
<gene>
    <name evidence="2" type="ordered locus">MXAN_6582</name>
</gene>
<evidence type="ECO:0000313" key="2">
    <source>
        <dbReference type="EMBL" id="ABF87545.1"/>
    </source>
</evidence>
<dbReference type="EMBL" id="CP000113">
    <property type="protein sequence ID" value="ABF87545.1"/>
    <property type="molecule type" value="Genomic_DNA"/>
</dbReference>
<name>Q1CY21_MYXXD</name>
<feature type="compositionally biased region" description="Polar residues" evidence="1">
    <location>
        <begin position="151"/>
        <end position="162"/>
    </location>
</feature>
<feature type="region of interest" description="Disordered" evidence="1">
    <location>
        <begin position="151"/>
        <end position="293"/>
    </location>
</feature>
<dbReference type="EnsemblBacteria" id="ABF87545">
    <property type="protein sequence ID" value="ABF87545"/>
    <property type="gene ID" value="MXAN_6582"/>
</dbReference>